<keyword evidence="4" id="KW-0547">Nucleotide-binding</keyword>
<dbReference type="GO" id="GO:0046656">
    <property type="term" value="P:folic acid biosynthetic process"/>
    <property type="evidence" value="ECO:0007669"/>
    <property type="project" value="UniProtKB-KW"/>
</dbReference>
<dbReference type="InterPro" id="IPR000550">
    <property type="entry name" value="Hppk"/>
</dbReference>
<accession>A0A432W161</accession>
<dbReference type="OrthoDB" id="9790168at2"/>
<evidence type="ECO:0000256" key="2">
    <source>
        <dbReference type="ARBA" id="ARBA00013253"/>
    </source>
</evidence>
<dbReference type="SUPFAM" id="SSF55083">
    <property type="entry name" value="6-hydroxymethyl-7,8-dihydropterin pyrophosphokinase, HPPK"/>
    <property type="match status" value="1"/>
</dbReference>
<dbReference type="GO" id="GO:0005524">
    <property type="term" value="F:ATP binding"/>
    <property type="evidence" value="ECO:0007669"/>
    <property type="project" value="UniProtKB-KW"/>
</dbReference>
<dbReference type="PANTHER" id="PTHR43071:SF2">
    <property type="entry name" value="2-AMINO-4-HYDROXY-6-HYDROXYMETHYLDIHYDROPTERIDINE PYROPHOSPHOKINASE"/>
    <property type="match status" value="1"/>
</dbReference>
<organism evidence="9 10">
    <name type="scientific">Aliidiomarina minuta</name>
    <dbReference type="NCBI Taxonomy" id="880057"/>
    <lineage>
        <taxon>Bacteria</taxon>
        <taxon>Pseudomonadati</taxon>
        <taxon>Pseudomonadota</taxon>
        <taxon>Gammaproteobacteria</taxon>
        <taxon>Alteromonadales</taxon>
        <taxon>Idiomarinaceae</taxon>
        <taxon>Aliidiomarina</taxon>
    </lineage>
</organism>
<dbReference type="UniPathway" id="UPA00077">
    <property type="reaction ID" value="UER00155"/>
</dbReference>
<evidence type="ECO:0000313" key="10">
    <source>
        <dbReference type="Proteomes" id="UP000288293"/>
    </source>
</evidence>
<keyword evidence="5 9" id="KW-0418">Kinase</keyword>
<evidence type="ECO:0000256" key="7">
    <source>
        <dbReference type="ARBA" id="ARBA00022909"/>
    </source>
</evidence>
<dbReference type="Pfam" id="PF01288">
    <property type="entry name" value="HPPK"/>
    <property type="match status" value="1"/>
</dbReference>
<reference evidence="9 10" key="1">
    <citation type="journal article" date="2011" name="Front. Microbiol.">
        <title>Genomic signatures of strain selection and enhancement in Bacillus atrophaeus var. globigii, a historical biowarfare simulant.</title>
        <authorList>
            <person name="Gibbons H.S."/>
            <person name="Broomall S.M."/>
            <person name="McNew L.A."/>
            <person name="Daligault H."/>
            <person name="Chapman C."/>
            <person name="Bruce D."/>
            <person name="Karavis M."/>
            <person name="Krepps M."/>
            <person name="McGregor P.A."/>
            <person name="Hong C."/>
            <person name="Park K.H."/>
            <person name="Akmal A."/>
            <person name="Feldman A."/>
            <person name="Lin J.S."/>
            <person name="Chang W.E."/>
            <person name="Higgs B.W."/>
            <person name="Demirev P."/>
            <person name="Lindquist J."/>
            <person name="Liem A."/>
            <person name="Fochler E."/>
            <person name="Read T.D."/>
            <person name="Tapia R."/>
            <person name="Johnson S."/>
            <person name="Bishop-Lilly K.A."/>
            <person name="Detter C."/>
            <person name="Han C."/>
            <person name="Sozhamannan S."/>
            <person name="Rosenzweig C.N."/>
            <person name="Skowronski E.W."/>
        </authorList>
    </citation>
    <scope>NUCLEOTIDE SEQUENCE [LARGE SCALE GENOMIC DNA]</scope>
    <source>
        <strain evidence="9 10">MLST1</strain>
    </source>
</reference>
<dbReference type="AlphaFoldDB" id="A0A432W161"/>
<dbReference type="RefSeq" id="WP_126804610.1">
    <property type="nucleotide sequence ID" value="NZ_PIPL01000004.1"/>
</dbReference>
<dbReference type="GO" id="GO:0016301">
    <property type="term" value="F:kinase activity"/>
    <property type="evidence" value="ECO:0007669"/>
    <property type="project" value="UniProtKB-KW"/>
</dbReference>
<evidence type="ECO:0000256" key="3">
    <source>
        <dbReference type="ARBA" id="ARBA00022679"/>
    </source>
</evidence>
<protein>
    <recommendedName>
        <fullName evidence="2">2-amino-4-hydroxy-6-hydroxymethyldihydropteridine diphosphokinase</fullName>
        <ecNumber evidence="2">2.7.6.3</ecNumber>
    </recommendedName>
</protein>
<dbReference type="PANTHER" id="PTHR43071">
    <property type="entry name" value="2-AMINO-4-HYDROXY-6-HYDROXYMETHYLDIHYDROPTERIDINE PYROPHOSPHOKINASE"/>
    <property type="match status" value="1"/>
</dbReference>
<keyword evidence="6" id="KW-0067">ATP-binding</keyword>
<keyword evidence="10" id="KW-1185">Reference proteome</keyword>
<dbReference type="InterPro" id="IPR035907">
    <property type="entry name" value="Hppk_sf"/>
</dbReference>
<dbReference type="EC" id="2.7.6.3" evidence="2"/>
<name>A0A432W161_9GAMM</name>
<dbReference type="EMBL" id="PIPL01000004">
    <property type="protein sequence ID" value="RUO22969.1"/>
    <property type="molecule type" value="Genomic_DNA"/>
</dbReference>
<dbReference type="NCBIfam" id="TIGR01498">
    <property type="entry name" value="folK"/>
    <property type="match status" value="1"/>
</dbReference>
<dbReference type="GO" id="GO:0046654">
    <property type="term" value="P:tetrahydrofolate biosynthetic process"/>
    <property type="evidence" value="ECO:0007669"/>
    <property type="project" value="UniProtKB-UniPathway"/>
</dbReference>
<comment type="caution">
    <text evidence="9">The sequence shown here is derived from an EMBL/GenBank/DDBJ whole genome shotgun (WGS) entry which is preliminary data.</text>
</comment>
<evidence type="ECO:0000256" key="5">
    <source>
        <dbReference type="ARBA" id="ARBA00022777"/>
    </source>
</evidence>
<evidence type="ECO:0000256" key="1">
    <source>
        <dbReference type="ARBA" id="ARBA00005051"/>
    </source>
</evidence>
<gene>
    <name evidence="9" type="primary">folK</name>
    <name evidence="9" type="ORF">CWE09_13635</name>
</gene>
<dbReference type="Gene3D" id="3.30.70.560">
    <property type="entry name" value="7,8-Dihydro-6-hydroxymethylpterin-pyrophosphokinase HPPK"/>
    <property type="match status" value="1"/>
</dbReference>
<evidence type="ECO:0000256" key="4">
    <source>
        <dbReference type="ARBA" id="ARBA00022741"/>
    </source>
</evidence>
<evidence type="ECO:0000313" key="9">
    <source>
        <dbReference type="EMBL" id="RUO22969.1"/>
    </source>
</evidence>
<feature type="domain" description="7,8-dihydro-6-hydroxymethylpterin-pyrophosphokinase" evidence="8">
    <location>
        <begin position="5"/>
        <end position="133"/>
    </location>
</feature>
<evidence type="ECO:0000259" key="8">
    <source>
        <dbReference type="Pfam" id="PF01288"/>
    </source>
</evidence>
<evidence type="ECO:0000256" key="6">
    <source>
        <dbReference type="ARBA" id="ARBA00022840"/>
    </source>
</evidence>
<dbReference type="CDD" id="cd00483">
    <property type="entry name" value="HPPK"/>
    <property type="match status" value="1"/>
</dbReference>
<dbReference type="Proteomes" id="UP000288293">
    <property type="component" value="Unassembled WGS sequence"/>
</dbReference>
<keyword evidence="3" id="KW-0808">Transferase</keyword>
<proteinExistence type="predicted"/>
<dbReference type="GO" id="GO:0003848">
    <property type="term" value="F:2-amino-4-hydroxy-6-hydroxymethyldihydropteridine diphosphokinase activity"/>
    <property type="evidence" value="ECO:0007669"/>
    <property type="project" value="UniProtKB-EC"/>
</dbReference>
<keyword evidence="7" id="KW-0289">Folate biosynthesis</keyword>
<comment type="pathway">
    <text evidence="1">Cofactor biosynthesis; tetrahydrofolate biosynthesis; 2-amino-4-hydroxy-6-hydroxymethyl-7,8-dihydropteridine diphosphate from 7,8-dihydroneopterin triphosphate: step 4/4.</text>
</comment>
<sequence length="170" mass="19266">MTQVFISIGSNIDPEWHIRAGVERLQQLFSVVSLSSVYESESVGFRGDNFLNLVAKVETDSSVAELQKLFKQIEDDFGRVRDGIKCSARSLDLDLLLYGDKVNVANSESEPELPRAEITYNAFVLWPLAELAPHLQHPVTGRSYAQMWQAYDKAQKLWPVEFNWHASVHA</sequence>